<feature type="compositionally biased region" description="Basic and acidic residues" evidence="8">
    <location>
        <begin position="964"/>
        <end position="976"/>
    </location>
</feature>
<accession>A0ABD3TQ30</accession>
<evidence type="ECO:0000256" key="8">
    <source>
        <dbReference type="SAM" id="MobiDB-lite"/>
    </source>
</evidence>
<dbReference type="SUPFAM" id="SSF48371">
    <property type="entry name" value="ARM repeat"/>
    <property type="match status" value="1"/>
</dbReference>
<dbReference type="InterPro" id="IPR025977">
    <property type="entry name" value="Cnd3_C"/>
</dbReference>
<evidence type="ECO:0000256" key="7">
    <source>
        <dbReference type="ARBA" id="ARBA00023306"/>
    </source>
</evidence>
<organism evidence="10 11">
    <name type="scientific">Penstemon smallii</name>
    <dbReference type="NCBI Taxonomy" id="265156"/>
    <lineage>
        <taxon>Eukaryota</taxon>
        <taxon>Viridiplantae</taxon>
        <taxon>Streptophyta</taxon>
        <taxon>Embryophyta</taxon>
        <taxon>Tracheophyta</taxon>
        <taxon>Spermatophyta</taxon>
        <taxon>Magnoliopsida</taxon>
        <taxon>eudicotyledons</taxon>
        <taxon>Gunneridae</taxon>
        <taxon>Pentapetalae</taxon>
        <taxon>asterids</taxon>
        <taxon>lamiids</taxon>
        <taxon>Lamiales</taxon>
        <taxon>Plantaginaceae</taxon>
        <taxon>Cheloneae</taxon>
        <taxon>Penstemon</taxon>
    </lineage>
</organism>
<evidence type="ECO:0000313" key="10">
    <source>
        <dbReference type="EMBL" id="KAL3838711.1"/>
    </source>
</evidence>
<comment type="caution">
    <text evidence="10">The sequence shown here is derived from an EMBL/GenBank/DDBJ whole genome shotgun (WGS) entry which is preliminary data.</text>
</comment>
<dbReference type="InterPro" id="IPR011989">
    <property type="entry name" value="ARM-like"/>
</dbReference>
<evidence type="ECO:0000313" key="11">
    <source>
        <dbReference type="Proteomes" id="UP001634393"/>
    </source>
</evidence>
<dbReference type="AlphaFoldDB" id="A0ABD3TQ30"/>
<evidence type="ECO:0000256" key="3">
    <source>
        <dbReference type="ARBA" id="ARBA00022454"/>
    </source>
</evidence>
<comment type="similarity">
    <text evidence="2">Belongs to the CND3 (condensin subunit 3) family.</text>
</comment>
<keyword evidence="7" id="KW-0131">Cell cycle</keyword>
<feature type="region of interest" description="Disordered" evidence="8">
    <location>
        <begin position="939"/>
        <end position="1046"/>
    </location>
</feature>
<evidence type="ECO:0000256" key="1">
    <source>
        <dbReference type="ARBA" id="ARBA00004286"/>
    </source>
</evidence>
<proteinExistence type="inferred from homology"/>
<keyword evidence="5" id="KW-0498">Mitosis</keyword>
<dbReference type="Gene3D" id="1.25.10.10">
    <property type="entry name" value="Leucine-rich Repeat Variant"/>
    <property type="match status" value="1"/>
</dbReference>
<evidence type="ECO:0000259" key="9">
    <source>
        <dbReference type="Pfam" id="PF12719"/>
    </source>
</evidence>
<keyword evidence="11" id="KW-1185">Reference proteome</keyword>
<feature type="compositionally biased region" description="Acidic residues" evidence="8">
    <location>
        <begin position="1014"/>
        <end position="1046"/>
    </location>
</feature>
<dbReference type="GO" id="GO:0030261">
    <property type="term" value="P:chromosome condensation"/>
    <property type="evidence" value="ECO:0007669"/>
    <property type="project" value="UniProtKB-KW"/>
</dbReference>
<comment type="subcellular location">
    <subcellularLocation>
        <location evidence="1">Chromosome</location>
    </subcellularLocation>
</comment>
<dbReference type="GO" id="GO:0051301">
    <property type="term" value="P:cell division"/>
    <property type="evidence" value="ECO:0007669"/>
    <property type="project" value="UniProtKB-KW"/>
</dbReference>
<keyword evidence="3" id="KW-0158">Chromosome</keyword>
<dbReference type="PANTHER" id="PTHR14418:SF5">
    <property type="entry name" value="CONDENSIN COMPLEX SUBUNIT 3"/>
    <property type="match status" value="1"/>
</dbReference>
<evidence type="ECO:0000256" key="4">
    <source>
        <dbReference type="ARBA" id="ARBA00022618"/>
    </source>
</evidence>
<dbReference type="Proteomes" id="UP001634393">
    <property type="component" value="Unassembled WGS sequence"/>
</dbReference>
<protein>
    <recommendedName>
        <fullName evidence="9">Nuclear condensin complex subunit 3 C-terminal domain-containing protein</fullName>
    </recommendedName>
</protein>
<dbReference type="InterPro" id="IPR016024">
    <property type="entry name" value="ARM-type_fold"/>
</dbReference>
<dbReference type="EMBL" id="JBJXBP010000003">
    <property type="protein sequence ID" value="KAL3838711.1"/>
    <property type="molecule type" value="Genomic_DNA"/>
</dbReference>
<keyword evidence="6" id="KW-0226">DNA condensation</keyword>
<evidence type="ECO:0000256" key="2">
    <source>
        <dbReference type="ARBA" id="ARBA00006533"/>
    </source>
</evidence>
<gene>
    <name evidence="10" type="ORF">ACJIZ3_023302</name>
</gene>
<evidence type="ECO:0000256" key="6">
    <source>
        <dbReference type="ARBA" id="ARBA00023067"/>
    </source>
</evidence>
<dbReference type="Pfam" id="PF12719">
    <property type="entry name" value="Cnd3"/>
    <property type="match status" value="1"/>
</dbReference>
<feature type="domain" description="Nuclear condensin complex subunit 3 C-terminal" evidence="9">
    <location>
        <begin position="523"/>
        <end position="868"/>
    </location>
</feature>
<dbReference type="InterPro" id="IPR027165">
    <property type="entry name" value="CND3"/>
</dbReference>
<dbReference type="PANTHER" id="PTHR14418">
    <property type="entry name" value="CONDENSIN COMPLEX SUBUNIT 3-RELATED"/>
    <property type="match status" value="1"/>
</dbReference>
<dbReference type="GO" id="GO:0005694">
    <property type="term" value="C:chromosome"/>
    <property type="evidence" value="ECO:0007669"/>
    <property type="project" value="UniProtKB-SubCell"/>
</dbReference>
<name>A0ABD3TQ30_9LAMI</name>
<keyword evidence="4" id="KW-0132">Cell division</keyword>
<evidence type="ECO:0000256" key="5">
    <source>
        <dbReference type="ARBA" id="ARBA00022776"/>
    </source>
</evidence>
<reference evidence="10 11" key="1">
    <citation type="submission" date="2024-12" db="EMBL/GenBank/DDBJ databases">
        <title>The unique morphological basis and parallel evolutionary history of personate flowers in Penstemon.</title>
        <authorList>
            <person name="Depatie T.H."/>
            <person name="Wessinger C.A."/>
        </authorList>
    </citation>
    <scope>NUCLEOTIDE SEQUENCE [LARGE SCALE GENOMIC DNA]</scope>
    <source>
        <strain evidence="10">WTNN_2</strain>
        <tissue evidence="10">Leaf</tissue>
    </source>
</reference>
<sequence>MAIATEELEQQHQQQRRELSFKIARVLDDVRSSHATHIRKLKELTALRFSTPSPVEFCAAFCKTLTPLLNFHRRTASAERIIKFASIFACSRSAEDDEFLENFLKFLLVAAAADNKTARFRACQIVSEIIMRLPDDAEVSNELWDEVIEFLKIRAGDKVAAVRTFAIRALSRFTNDSENADILELFLQKLPLEQNADVRKAIVLSLPPSSATLSVMIDCTLDVSEPVRKAAYCVLASKFPLQSLSIKFRTIILQRGLADRSTAVTKECLKLMKDEWLEKCCSGDPIELLKFLDVETYESVGESVMDTLLKEGLVKLQDDQRIRKFFVNSNAAEGNCDPFVELMDAEVALFWRMVCKHLQIAAHTKGSDAAMTMGTESAVYAAEASDHNDLLDRILPASISEYVELVNAHIAAGPNYRFASRQLLLLGAMLDFSDASNRKEAGEFLQHLLHIPLDHELDDNGNEVVMGDGFNLGGERDWAAAVAELAKKVHATTGEFEEVVLLVVEELAQPCRERTADCKQWLHCLAVTALLLENTTSFRHMQGRAMDPVEILHSLLLPGAKHAHMDVQRAAIRCLGLFGLVEKKPNENLVKQLRSSFVKGPPTITIMASKALLDLGIWHGPDEIDKAMMNCDLVSPLCDHKMSLNSVEFCSGSEDPNIQLLDLLYAGLEHDWGALVEVEENQSIQGVIGEGFAKILLLSNKFPGSHAVHHLLLAKLISMYFNGDGEELQRLKQCLSVFLEHYPSLSANHKKFLSKAFMPVIRSLWPGINGNAAGSTFMVSNMRKRAVQASRFMLQMMQVPLYSKETANSNDNKNEKVEVETDSKLDFESGEEGLAIRVAVEVASFHAKKTAAEKAYLSALSRILVLLHFRASEQGAVKLMRSLLNRVSVSVAAEKDLLKELRQMAERLQAIDNHPDEKLAPDQKNSILERLELEIDLNEGECMQVPPTPAPQTTRRNRVRRRARDKEESSSEDEHSPTSVVPKTPAVMSTRSQRVSKTVAMSRLTTKTTSRIDEEGDDDADDNGDDDDDDDAGSEVTSEDEFEPVE</sequence>
<feature type="compositionally biased region" description="Polar residues" evidence="8">
    <location>
        <begin position="977"/>
        <end position="996"/>
    </location>
</feature>